<dbReference type="InterPro" id="IPR036812">
    <property type="entry name" value="NAD(P)_OxRdtase_dom_sf"/>
</dbReference>
<accession>A0A3A1UDP4</accession>
<feature type="compositionally biased region" description="Basic and acidic residues" evidence="1">
    <location>
        <begin position="1"/>
        <end position="17"/>
    </location>
</feature>
<dbReference type="PANTHER" id="PTHR43364:SF6">
    <property type="entry name" value="OXIDOREDUCTASE-RELATED"/>
    <property type="match status" value="1"/>
</dbReference>
<sequence length="376" mass="39581">MDETRGRHSRSDDETRPVDLGPGGLPAREPIATDPDPAVAAALAVVERSIAQMANRVTRPLLDAPSQPYRLRPLAKTGLAMFPVVLDVSRLGEAADRTAAHRALDAYAAAGGNALVVDDAADGASAQLVGTWLASRRRREQTVLAARVGTAGDLTAASLQAAVERLLHRLGTDQLDLLVLAGHDRTTSMEETLTAVAGLFDAQRIGHLAAGDHTPERLIQARVLAGQRGLPRFVAVAPVHSLVARAPFETGVAPVAHAQELAVLPRSPLAGGFLAATVPTRGALRRLRELDPARAERLQPNLTRRGMRIVDAVVRFAGERDVPPAAVALGWLLTRPHIAAPIVSATTVEEVWAATAAAGVHLSRAEVAALDRASAE</sequence>
<dbReference type="PANTHER" id="PTHR43364">
    <property type="entry name" value="NADH-SPECIFIC METHYLGLYOXAL REDUCTASE-RELATED"/>
    <property type="match status" value="1"/>
</dbReference>
<proteinExistence type="predicted"/>
<dbReference type="Pfam" id="PF00248">
    <property type="entry name" value="Aldo_ket_red"/>
    <property type="match status" value="1"/>
</dbReference>
<name>A0A3A1UDP4_9MICO</name>
<feature type="domain" description="NADP-dependent oxidoreductase" evidence="2">
    <location>
        <begin position="94"/>
        <end position="373"/>
    </location>
</feature>
<keyword evidence="4" id="KW-1185">Reference proteome</keyword>
<organism evidence="3 4">
    <name type="scientific">Amnibacterium setariae</name>
    <dbReference type="NCBI Taxonomy" id="2306585"/>
    <lineage>
        <taxon>Bacteria</taxon>
        <taxon>Bacillati</taxon>
        <taxon>Actinomycetota</taxon>
        <taxon>Actinomycetes</taxon>
        <taxon>Micrococcales</taxon>
        <taxon>Microbacteriaceae</taxon>
        <taxon>Amnibacterium</taxon>
    </lineage>
</organism>
<dbReference type="RefSeq" id="WP_119481568.1">
    <property type="nucleotide sequence ID" value="NZ_QXTG01000001.1"/>
</dbReference>
<dbReference type="Proteomes" id="UP000265742">
    <property type="component" value="Unassembled WGS sequence"/>
</dbReference>
<evidence type="ECO:0000313" key="3">
    <source>
        <dbReference type="EMBL" id="RIX31206.1"/>
    </source>
</evidence>
<dbReference type="Gene3D" id="3.20.20.100">
    <property type="entry name" value="NADP-dependent oxidoreductase domain"/>
    <property type="match status" value="1"/>
</dbReference>
<dbReference type="EMBL" id="QXTG01000001">
    <property type="protein sequence ID" value="RIX31206.1"/>
    <property type="molecule type" value="Genomic_DNA"/>
</dbReference>
<dbReference type="AlphaFoldDB" id="A0A3A1UDP4"/>
<evidence type="ECO:0000313" key="4">
    <source>
        <dbReference type="Proteomes" id="UP000265742"/>
    </source>
</evidence>
<dbReference type="InterPro" id="IPR023210">
    <property type="entry name" value="NADP_OxRdtase_dom"/>
</dbReference>
<dbReference type="OrthoDB" id="9768793at2"/>
<feature type="region of interest" description="Disordered" evidence="1">
    <location>
        <begin position="1"/>
        <end position="33"/>
    </location>
</feature>
<evidence type="ECO:0000256" key="1">
    <source>
        <dbReference type="SAM" id="MobiDB-lite"/>
    </source>
</evidence>
<dbReference type="SUPFAM" id="SSF51430">
    <property type="entry name" value="NAD(P)-linked oxidoreductase"/>
    <property type="match status" value="1"/>
</dbReference>
<gene>
    <name evidence="3" type="ORF">D1781_07570</name>
</gene>
<evidence type="ECO:0000259" key="2">
    <source>
        <dbReference type="Pfam" id="PF00248"/>
    </source>
</evidence>
<protein>
    <submittedName>
        <fullName evidence="3">Aldo/keto reductase</fullName>
    </submittedName>
</protein>
<comment type="caution">
    <text evidence="3">The sequence shown here is derived from an EMBL/GenBank/DDBJ whole genome shotgun (WGS) entry which is preliminary data.</text>
</comment>
<dbReference type="GO" id="GO:0005829">
    <property type="term" value="C:cytosol"/>
    <property type="evidence" value="ECO:0007669"/>
    <property type="project" value="TreeGrafter"/>
</dbReference>
<reference evidence="4" key="1">
    <citation type="submission" date="2018-09" db="EMBL/GenBank/DDBJ databases">
        <authorList>
            <person name="Kim I."/>
        </authorList>
    </citation>
    <scope>NUCLEOTIDE SEQUENCE [LARGE SCALE GENOMIC DNA]</scope>
    <source>
        <strain evidence="4">DD4a</strain>
    </source>
</reference>
<dbReference type="InterPro" id="IPR050523">
    <property type="entry name" value="AKR_Detox_Biosynth"/>
</dbReference>